<proteinExistence type="predicted"/>
<accession>A0ABV9MZU0</accession>
<name>A0ABV9MZU0_9FLAO</name>
<evidence type="ECO:0000313" key="1">
    <source>
        <dbReference type="EMBL" id="MFC4721501.1"/>
    </source>
</evidence>
<keyword evidence="2" id="KW-1185">Reference proteome</keyword>
<dbReference type="RefSeq" id="WP_387961233.1">
    <property type="nucleotide sequence ID" value="NZ_JBHSGP010000007.1"/>
</dbReference>
<comment type="caution">
    <text evidence="1">The sequence shown here is derived from an EMBL/GenBank/DDBJ whole genome shotgun (WGS) entry which is preliminary data.</text>
</comment>
<organism evidence="1 2">
    <name type="scientific">Geojedonia litorea</name>
    <dbReference type="NCBI Taxonomy" id="1268269"/>
    <lineage>
        <taxon>Bacteria</taxon>
        <taxon>Pseudomonadati</taxon>
        <taxon>Bacteroidota</taxon>
        <taxon>Flavobacteriia</taxon>
        <taxon>Flavobacteriales</taxon>
        <taxon>Flavobacteriaceae</taxon>
        <taxon>Geojedonia</taxon>
    </lineage>
</organism>
<gene>
    <name evidence="1" type="ORF">ACFO5O_04145</name>
</gene>
<sequence>MKVILNFIVFMVMSNACNDKVTTNIPENLIQENTNLQVSYKATTRGFYEKVWITKDSIYMTNDRNSQHVISQAINVDFWNELLALVHKTDLQQLEKLEPPTKMYQVDGAAMATIEVATNHEVFKTKTFDHGHPPKAISVLVNKVLSVKEILAKQ</sequence>
<dbReference type="EMBL" id="JBHSGP010000007">
    <property type="protein sequence ID" value="MFC4721501.1"/>
    <property type="molecule type" value="Genomic_DNA"/>
</dbReference>
<protein>
    <submittedName>
        <fullName evidence="1">Uncharacterized protein</fullName>
    </submittedName>
</protein>
<evidence type="ECO:0000313" key="2">
    <source>
        <dbReference type="Proteomes" id="UP001595953"/>
    </source>
</evidence>
<dbReference type="Proteomes" id="UP001595953">
    <property type="component" value="Unassembled WGS sequence"/>
</dbReference>
<reference evidence="2" key="1">
    <citation type="journal article" date="2019" name="Int. J. Syst. Evol. Microbiol.">
        <title>The Global Catalogue of Microorganisms (GCM) 10K type strain sequencing project: providing services to taxonomists for standard genome sequencing and annotation.</title>
        <authorList>
            <consortium name="The Broad Institute Genomics Platform"/>
            <consortium name="The Broad Institute Genome Sequencing Center for Infectious Disease"/>
            <person name="Wu L."/>
            <person name="Ma J."/>
        </authorList>
    </citation>
    <scope>NUCLEOTIDE SEQUENCE [LARGE SCALE GENOMIC DNA]</scope>
    <source>
        <strain evidence="2">CCUG 63682</strain>
    </source>
</reference>